<dbReference type="EMBL" id="JBHUIP010000003">
    <property type="protein sequence ID" value="MFD2261760.1"/>
    <property type="molecule type" value="Genomic_DNA"/>
</dbReference>
<feature type="chain" id="PRO_5046282762" evidence="2">
    <location>
        <begin position="20"/>
        <end position="85"/>
    </location>
</feature>
<evidence type="ECO:0000313" key="4">
    <source>
        <dbReference type="Proteomes" id="UP001597295"/>
    </source>
</evidence>
<evidence type="ECO:0000313" key="3">
    <source>
        <dbReference type="EMBL" id="MFD2261760.1"/>
    </source>
</evidence>
<evidence type="ECO:0000256" key="2">
    <source>
        <dbReference type="SAM" id="SignalP"/>
    </source>
</evidence>
<keyword evidence="4" id="KW-1185">Reference proteome</keyword>
<accession>A0ABW5DR20</accession>
<dbReference type="RefSeq" id="WP_379874676.1">
    <property type="nucleotide sequence ID" value="NZ_JBHUIP010000003.1"/>
</dbReference>
<keyword evidence="2" id="KW-0732">Signal</keyword>
<proteinExistence type="predicted"/>
<feature type="signal peptide" evidence="2">
    <location>
        <begin position="1"/>
        <end position="19"/>
    </location>
</feature>
<protein>
    <submittedName>
        <fullName evidence="3">Uncharacterized protein</fullName>
    </submittedName>
</protein>
<feature type="region of interest" description="Disordered" evidence="1">
    <location>
        <begin position="19"/>
        <end position="85"/>
    </location>
</feature>
<comment type="caution">
    <text evidence="3">The sequence shown here is derived from an EMBL/GenBank/DDBJ whole genome shotgun (WGS) entry which is preliminary data.</text>
</comment>
<sequence length="85" mass="9249">MKAAIALLLPVVLAPVAQAQTNASSPSPPPAQTLPDRTSGPVSPSAMRPRSPDRPDHWFYDMLDRSDARHLIGKTPTRRTPPSRQ</sequence>
<reference evidence="4" key="1">
    <citation type="journal article" date="2019" name="Int. J. Syst. Evol. Microbiol.">
        <title>The Global Catalogue of Microorganisms (GCM) 10K type strain sequencing project: providing services to taxonomists for standard genome sequencing and annotation.</title>
        <authorList>
            <consortium name="The Broad Institute Genomics Platform"/>
            <consortium name="The Broad Institute Genome Sequencing Center for Infectious Disease"/>
            <person name="Wu L."/>
            <person name="Ma J."/>
        </authorList>
    </citation>
    <scope>NUCLEOTIDE SEQUENCE [LARGE SCALE GENOMIC DNA]</scope>
    <source>
        <strain evidence="4">CGMCC 1.19062</strain>
    </source>
</reference>
<evidence type="ECO:0000256" key="1">
    <source>
        <dbReference type="SAM" id="MobiDB-lite"/>
    </source>
</evidence>
<feature type="compositionally biased region" description="Basic and acidic residues" evidence="1">
    <location>
        <begin position="50"/>
        <end position="70"/>
    </location>
</feature>
<gene>
    <name evidence="3" type="ORF">ACFSM5_02595</name>
</gene>
<dbReference type="Proteomes" id="UP001597295">
    <property type="component" value="Unassembled WGS sequence"/>
</dbReference>
<name>A0ABW5DR20_9PROT</name>
<organism evidence="3 4">
    <name type="scientific">Lacibacterium aquatile</name>
    <dbReference type="NCBI Taxonomy" id="1168082"/>
    <lineage>
        <taxon>Bacteria</taxon>
        <taxon>Pseudomonadati</taxon>
        <taxon>Pseudomonadota</taxon>
        <taxon>Alphaproteobacteria</taxon>
        <taxon>Rhodospirillales</taxon>
        <taxon>Rhodospirillaceae</taxon>
    </lineage>
</organism>